<sequence length="78" mass="9237">ILIELSLHMWTHKTNKYCKDSCLRYRSPLHILSSQFCALCKSKRNTQKISRLQDARALKVYSRKPKYCTYVERVSVVT</sequence>
<accession>A0A067QW76</accession>
<reference evidence="1 2" key="1">
    <citation type="journal article" date="2014" name="Nat. Commun.">
        <title>Molecular traces of alternative social organization in a termite genome.</title>
        <authorList>
            <person name="Terrapon N."/>
            <person name="Li C."/>
            <person name="Robertson H.M."/>
            <person name="Ji L."/>
            <person name="Meng X."/>
            <person name="Booth W."/>
            <person name="Chen Z."/>
            <person name="Childers C.P."/>
            <person name="Glastad K.M."/>
            <person name="Gokhale K."/>
            <person name="Gowin J."/>
            <person name="Gronenberg W."/>
            <person name="Hermansen R.A."/>
            <person name="Hu H."/>
            <person name="Hunt B.G."/>
            <person name="Huylmans A.K."/>
            <person name="Khalil S.M."/>
            <person name="Mitchell R.D."/>
            <person name="Munoz-Torres M.C."/>
            <person name="Mustard J.A."/>
            <person name="Pan H."/>
            <person name="Reese J.T."/>
            <person name="Scharf M.E."/>
            <person name="Sun F."/>
            <person name="Vogel H."/>
            <person name="Xiao J."/>
            <person name="Yang W."/>
            <person name="Yang Z."/>
            <person name="Yang Z."/>
            <person name="Zhou J."/>
            <person name="Zhu J."/>
            <person name="Brent C.S."/>
            <person name="Elsik C.G."/>
            <person name="Goodisman M.A."/>
            <person name="Liberles D.A."/>
            <person name="Roe R.M."/>
            <person name="Vargo E.L."/>
            <person name="Vilcinskas A."/>
            <person name="Wang J."/>
            <person name="Bornberg-Bauer E."/>
            <person name="Korb J."/>
            <person name="Zhang G."/>
            <person name="Liebig J."/>
        </authorList>
    </citation>
    <scope>NUCLEOTIDE SEQUENCE [LARGE SCALE GENOMIC DNA]</scope>
    <source>
        <tissue evidence="1">Whole organism</tissue>
    </source>
</reference>
<dbReference type="Proteomes" id="UP000027135">
    <property type="component" value="Unassembled WGS sequence"/>
</dbReference>
<dbReference type="InParanoid" id="A0A067QW76"/>
<evidence type="ECO:0000313" key="1">
    <source>
        <dbReference type="EMBL" id="KDR08799.1"/>
    </source>
</evidence>
<keyword evidence="2" id="KW-1185">Reference proteome</keyword>
<proteinExistence type="predicted"/>
<dbReference type="EMBL" id="KK853297">
    <property type="protein sequence ID" value="KDR08799.1"/>
    <property type="molecule type" value="Genomic_DNA"/>
</dbReference>
<dbReference type="OMA" id="QFCALCK"/>
<dbReference type="AlphaFoldDB" id="A0A067QW76"/>
<feature type="non-terminal residue" evidence="1">
    <location>
        <position position="1"/>
    </location>
</feature>
<protein>
    <submittedName>
        <fullName evidence="1">Uncharacterized protein</fullName>
    </submittedName>
</protein>
<name>A0A067QW76_ZOONE</name>
<organism evidence="1 2">
    <name type="scientific">Zootermopsis nevadensis</name>
    <name type="common">Dampwood termite</name>
    <dbReference type="NCBI Taxonomy" id="136037"/>
    <lineage>
        <taxon>Eukaryota</taxon>
        <taxon>Metazoa</taxon>
        <taxon>Ecdysozoa</taxon>
        <taxon>Arthropoda</taxon>
        <taxon>Hexapoda</taxon>
        <taxon>Insecta</taxon>
        <taxon>Pterygota</taxon>
        <taxon>Neoptera</taxon>
        <taxon>Polyneoptera</taxon>
        <taxon>Dictyoptera</taxon>
        <taxon>Blattodea</taxon>
        <taxon>Blattoidea</taxon>
        <taxon>Termitoidae</taxon>
        <taxon>Termopsidae</taxon>
        <taxon>Zootermopsis</taxon>
    </lineage>
</organism>
<evidence type="ECO:0000313" key="2">
    <source>
        <dbReference type="Proteomes" id="UP000027135"/>
    </source>
</evidence>
<dbReference type="eggNOG" id="ENOG502SD0P">
    <property type="taxonomic scope" value="Eukaryota"/>
</dbReference>
<gene>
    <name evidence="1" type="ORF">L798_00978</name>
</gene>